<reference evidence="1" key="1">
    <citation type="submission" date="2022-07" db="EMBL/GenBank/DDBJ databases">
        <title>Phylogenomic reconstructions and comparative analyses of Kickxellomycotina fungi.</title>
        <authorList>
            <person name="Reynolds N.K."/>
            <person name="Stajich J.E."/>
            <person name="Barry K."/>
            <person name="Grigoriev I.V."/>
            <person name="Crous P."/>
            <person name="Smith M.E."/>
        </authorList>
    </citation>
    <scope>NUCLEOTIDE SEQUENCE</scope>
    <source>
        <strain evidence="1">NBRC 105413</strain>
    </source>
</reference>
<sequence length="258" mass="29791">MYTNPKHIFTETTKFRILVVMFKHYTLDNNGISMLANPSSGSFQQLMGNIIVYQPDLKELGDSLRGILESFVSNQNSRLFCALADLFEWYRAGMSYSILQLTKKHINSIFKRPPYEERPYTQELTYAQRLIMIYHVLNCEPWDTLMQAYDSLYQSLHNKPWQNKSKFLRADGARSTVAAASYRIIEECNKTVFTPQLFTMDPRLLGIFPPTSSILSKDTVRDGRVSKRRSISSISKTKNTKADTTASVSYQHYCDPEF</sequence>
<keyword evidence="2" id="KW-1185">Reference proteome</keyword>
<dbReference type="EMBL" id="JANBOH010000361">
    <property type="protein sequence ID" value="KAJ1642652.1"/>
    <property type="molecule type" value="Genomic_DNA"/>
</dbReference>
<proteinExistence type="predicted"/>
<dbReference type="Proteomes" id="UP001145021">
    <property type="component" value="Unassembled WGS sequence"/>
</dbReference>
<comment type="caution">
    <text evidence="1">The sequence shown here is derived from an EMBL/GenBank/DDBJ whole genome shotgun (WGS) entry which is preliminary data.</text>
</comment>
<name>A0A9W8CGC1_9FUNG</name>
<dbReference type="AlphaFoldDB" id="A0A9W8CGC1"/>
<accession>A0A9W8CGC1</accession>
<evidence type="ECO:0000313" key="1">
    <source>
        <dbReference type="EMBL" id="KAJ1642652.1"/>
    </source>
</evidence>
<organism evidence="1 2">
    <name type="scientific">Coemansia asiatica</name>
    <dbReference type="NCBI Taxonomy" id="1052880"/>
    <lineage>
        <taxon>Eukaryota</taxon>
        <taxon>Fungi</taxon>
        <taxon>Fungi incertae sedis</taxon>
        <taxon>Zoopagomycota</taxon>
        <taxon>Kickxellomycotina</taxon>
        <taxon>Kickxellomycetes</taxon>
        <taxon>Kickxellales</taxon>
        <taxon>Kickxellaceae</taxon>
        <taxon>Coemansia</taxon>
    </lineage>
</organism>
<protein>
    <submittedName>
        <fullName evidence="1">Uncharacterized protein</fullName>
    </submittedName>
</protein>
<evidence type="ECO:0000313" key="2">
    <source>
        <dbReference type="Proteomes" id="UP001145021"/>
    </source>
</evidence>
<gene>
    <name evidence="1" type="ORF">LPJ64_005519</name>
</gene>